<accession>A0ABR7INH3</accession>
<dbReference type="SUPFAM" id="SSF48208">
    <property type="entry name" value="Six-hairpin glycosidases"/>
    <property type="match status" value="1"/>
</dbReference>
<feature type="signal peptide" evidence="4">
    <location>
        <begin position="1"/>
        <end position="28"/>
    </location>
</feature>
<evidence type="ECO:0000313" key="6">
    <source>
        <dbReference type="EMBL" id="MBC5786676.1"/>
    </source>
</evidence>
<dbReference type="Gene3D" id="1.50.10.10">
    <property type="match status" value="1"/>
</dbReference>
<dbReference type="Proteomes" id="UP000649151">
    <property type="component" value="Unassembled WGS sequence"/>
</dbReference>
<dbReference type="RefSeq" id="WP_186995929.1">
    <property type="nucleotide sequence ID" value="NZ_JACOQK010000001.1"/>
</dbReference>
<protein>
    <submittedName>
        <fullName evidence="6">Discoidin domain-containing protein</fullName>
    </submittedName>
</protein>
<dbReference type="InterPro" id="IPR044060">
    <property type="entry name" value="Bacterial_rp_domain"/>
</dbReference>
<name>A0ABR7INH3_9CLOT</name>
<comment type="caution">
    <text evidence="6">The sequence shown here is derived from an EMBL/GenBank/DDBJ whole genome shotgun (WGS) entry which is preliminary data.</text>
</comment>
<dbReference type="InterPro" id="IPR000421">
    <property type="entry name" value="FA58C"/>
</dbReference>
<keyword evidence="1" id="KW-0326">Glycosidase</keyword>
<dbReference type="Pfam" id="PF18998">
    <property type="entry name" value="Flg_new_2"/>
    <property type="match status" value="2"/>
</dbReference>
<feature type="domain" description="F5/8 type C" evidence="5">
    <location>
        <begin position="958"/>
        <end position="1102"/>
    </location>
</feature>
<organism evidence="6 7">
    <name type="scientific">Clostridium facile</name>
    <dbReference type="NCBI Taxonomy" id="2763035"/>
    <lineage>
        <taxon>Bacteria</taxon>
        <taxon>Bacillati</taxon>
        <taxon>Bacillota</taxon>
        <taxon>Clostridia</taxon>
        <taxon>Eubacteriales</taxon>
        <taxon>Clostridiaceae</taxon>
        <taxon>Clostridium</taxon>
    </lineage>
</organism>
<evidence type="ECO:0000256" key="2">
    <source>
        <dbReference type="SAM" id="MobiDB-lite"/>
    </source>
</evidence>
<dbReference type="PANTHER" id="PTHR34987:SF2">
    <property type="entry name" value="B, PUTATIVE (AFU_ORTHOLOGUE AFUA_7G05040)-RELATED"/>
    <property type="match status" value="1"/>
</dbReference>
<dbReference type="InterPro" id="IPR013737">
    <property type="entry name" value="Bac_rhamnosid_N"/>
</dbReference>
<sequence length="1939" mass="214239">MKMWKRALGILISGAILCSSMVGNFAFAAEEQEHVSTWDAQWIWDDDSTARNTWMDFRKTVELTEVPEKAEARLAVDSRYWLYINGELVVFEGGLKRGPTPEDGYYDVVDIAPYLKTGTNTIAVKAWYWGPKDQYASYSNYSSKKAGFLFEAQIGDQLVISDDSWKVKRDEAYLDDTKIAGVGQPNYRIPAYNIYYDARKTEDTGWEEPGYDDSGWENATEMGQAPCAPWNELYERPIPLTKDYGLKEYLNMDQYRDYTTTQTESITMNVPYNAQLTPYLKIETDQPGLEIKMTTENTNIGAVRSTYITNGNGVQEFEALGWFNGQYITYEIPAGVKIISLQYRESGYNTEFTGSFTSDNEFYNNLWQMCLRTLYITMRDSFMDCPDRERAQWWGDTTNEMMQIVYSMDENSYLLYEKGLDQMLGWMETDNENEYRNDVLQTVVPIAGDYFELPMQQLAGVCGFWEYYLYTGRTETLEKMYQASKTYLYKWDMGSNGLVVHRAGSWDWPDWGSNADVPVLENAWYYKAMSDVVKMAEVLGCTEDIPAMQERLDSIEMNYNSFWTEKGYKSTNQAKPDDRANAMAVLAGLVNESQYPTVENVLETIFNASPYMEKYVLDAMCEMGYMEQAQNRMVTRYTPMATDNGYTTLWEMWDKGGGTRNHAWSGGPMITMSKYMAGVKPVIAGYDIYEITPDMGELNQVQVSVPSVKGAIDVAMQQDLAANTFSMNVTSPAETTALVAIPRFEGVNSTITANGSVVFENGAAVNGNQNVVYTGQDGKYVYFTVNPGSYQIQSTPKTDSKESYIVTIQGTEGGTVSVDNTVVELPYTTTVATGSKLTLTATPDSEHSFDYWSGSIGSENTQIEITANTDLNITANFKQKEQKEYSLIKLSNPENNDVIVEYNGQDYTLPTTLVVKTGDVVQLKAKDQKFGITHFMNWQGDIYSANSELAVKVDKDISLEINSGYAANINLAKGSEVTATDSMEAPPTWSKNNLTDGNISTGYTTNVIANVQNGNDISDHPIDITLNLKEQKNFNSISIYPRTDAVTADGKTPNFPTDFIIQTSTDGTNFTDVLHVQDDTNPMGKPQMYEFESQDAQYIRLHVLKLGPYASPEGVADPYRIQLAEIMAYSTDSSNEQILSLTGTGEGSVLVNGKQETLPFTASYPSGTTVAVEACPVETAIFTGWSGSYQDNSKVTYITMNQDITLNAGFEEYISAEKPLENIAFGKPVTSNNSLEMGGQWTVSNITDGITDATGSVEGYTSSEFQDADISANPIDVTINLGQPQQFSKLVLYPRNDVQTANGGTESPNFPVGFDIQVSNNNKDWSTVSSYSNYPNPQNQPAIFEFEPQTAQYVRILVNTLGEPTNDEKFPDGRVARRVQLTEIEVFAQADDITNFAKEATITATNSYESAAWKLSFLNDGILQSQGRNNGNVGPKGYSSEGYNTKDISATPHRITFDLGKDRVINNVSLYPRTDSDAEKEDSNITANFPEDFKILVKDSNSSEYTVIKEVTGAKIPDAPHTERGCYSVDFGKDVTAQYITIEVTKLGLPTYDEKTSVVNRVQLAEVTINGESSKQEPNSVGSIKINPLQGSSLGIGSSMPVSAIVTPSTMQNNDIIWSVEDENGMPSMVAELSQANTETPVLQAKMEGTAYLVARFTNGSPAMDKVKFEVTKPVDKSILNRVIAYAEEQQASDEFNNVIKDVQESFKAALAAAKEVSENAYAIQSEVDTAWQNLMNEIHKLGFVKGDITSLEALVALAEGYDMNDFVEAGQAEFLEALKAAQDLLADKDNAMQAEIETAETNLLNAMLNLRYKADKSILEKVIAEANGKDANAYTAESYAVLEAAVAEANAVMANEDATQEEVDAAVVSVQEAMKGLVAVEKPSTETPDDNKANGTQTGQESTTTKANAAKTGDVAPIAGVMALVLAGAAVVALKKKK</sequence>
<evidence type="ECO:0000313" key="7">
    <source>
        <dbReference type="Proteomes" id="UP000649151"/>
    </source>
</evidence>
<keyword evidence="4" id="KW-0732">Signal</keyword>
<keyword evidence="1" id="KW-0378">Hydrolase</keyword>
<feature type="chain" id="PRO_5047526250" evidence="4">
    <location>
        <begin position="29"/>
        <end position="1939"/>
    </location>
</feature>
<dbReference type="InterPro" id="IPR035396">
    <property type="entry name" value="Bac_rhamnosid6H"/>
</dbReference>
<dbReference type="InterPro" id="IPR035398">
    <property type="entry name" value="Bac_rhamnosid_C"/>
</dbReference>
<dbReference type="Gene3D" id="2.60.120.260">
    <property type="entry name" value="Galactose-binding domain-like"/>
    <property type="match status" value="4"/>
</dbReference>
<dbReference type="Gene3D" id="2.60.420.10">
    <property type="entry name" value="Maltose phosphorylase, domain 3"/>
    <property type="match status" value="1"/>
</dbReference>
<evidence type="ECO:0000256" key="1">
    <source>
        <dbReference type="ARBA" id="ARBA00023295"/>
    </source>
</evidence>
<evidence type="ECO:0000259" key="5">
    <source>
        <dbReference type="PROSITE" id="PS50022"/>
    </source>
</evidence>
<evidence type="ECO:0000256" key="4">
    <source>
        <dbReference type="SAM" id="SignalP"/>
    </source>
</evidence>
<dbReference type="Pfam" id="PF17390">
    <property type="entry name" value="Bac_rhamnosid_C"/>
    <property type="match status" value="1"/>
</dbReference>
<dbReference type="Gene3D" id="1.20.1270.90">
    <property type="entry name" value="AF1782-like"/>
    <property type="match status" value="3"/>
</dbReference>
<evidence type="ECO:0000256" key="3">
    <source>
        <dbReference type="SAM" id="Phobius"/>
    </source>
</evidence>
<dbReference type="InterPro" id="IPR012341">
    <property type="entry name" value="6hp_glycosidase-like_sf"/>
</dbReference>
<keyword evidence="3" id="KW-1133">Transmembrane helix</keyword>
<dbReference type="EMBL" id="JACOQK010000001">
    <property type="protein sequence ID" value="MBC5786676.1"/>
    <property type="molecule type" value="Genomic_DNA"/>
</dbReference>
<dbReference type="SUPFAM" id="SSF49785">
    <property type="entry name" value="Galactose-binding domain-like"/>
    <property type="match status" value="4"/>
</dbReference>
<dbReference type="PROSITE" id="PS50022">
    <property type="entry name" value="FA58C_3"/>
    <property type="match status" value="1"/>
</dbReference>
<keyword evidence="3" id="KW-0472">Membrane</keyword>
<dbReference type="Pfam" id="PF08531">
    <property type="entry name" value="Bac_rhamnosid_N"/>
    <property type="match status" value="1"/>
</dbReference>
<dbReference type="Pfam" id="PF00754">
    <property type="entry name" value="F5_F8_type_C"/>
    <property type="match status" value="2"/>
</dbReference>
<dbReference type="InterPro" id="IPR008979">
    <property type="entry name" value="Galactose-bd-like_sf"/>
</dbReference>
<keyword evidence="3" id="KW-0812">Transmembrane</keyword>
<feature type="compositionally biased region" description="Polar residues" evidence="2">
    <location>
        <begin position="1894"/>
        <end position="1908"/>
    </location>
</feature>
<proteinExistence type="predicted"/>
<dbReference type="PANTHER" id="PTHR34987">
    <property type="entry name" value="C, PUTATIVE (AFU_ORTHOLOGUE AFUA_3G02880)-RELATED"/>
    <property type="match status" value="1"/>
</dbReference>
<dbReference type="InterPro" id="IPR008928">
    <property type="entry name" value="6-hairpin_glycosidase_sf"/>
</dbReference>
<feature type="transmembrane region" description="Helical" evidence="3">
    <location>
        <begin position="1916"/>
        <end position="1935"/>
    </location>
</feature>
<dbReference type="Pfam" id="PF17389">
    <property type="entry name" value="Bac_rhamnosid6H"/>
    <property type="match status" value="1"/>
</dbReference>
<feature type="region of interest" description="Disordered" evidence="2">
    <location>
        <begin position="1880"/>
        <end position="1912"/>
    </location>
</feature>
<dbReference type="Pfam" id="PF07554">
    <property type="entry name" value="FIVAR"/>
    <property type="match status" value="3"/>
</dbReference>
<keyword evidence="7" id="KW-1185">Reference proteome</keyword>
<reference evidence="6 7" key="1">
    <citation type="submission" date="2020-08" db="EMBL/GenBank/DDBJ databases">
        <title>Genome public.</title>
        <authorList>
            <person name="Liu C."/>
            <person name="Sun Q."/>
        </authorList>
    </citation>
    <scope>NUCLEOTIDE SEQUENCE [LARGE SCALE GENOMIC DNA]</scope>
    <source>
        <strain evidence="6 7">NSJ-27</strain>
    </source>
</reference>
<gene>
    <name evidence="6" type="ORF">H8Z77_01365</name>
</gene>